<comment type="similarity">
    <text evidence="1 6">Belongs to the methyltransferase superfamily. RsmH family.</text>
</comment>
<evidence type="ECO:0000256" key="4">
    <source>
        <dbReference type="ARBA" id="ARBA00022679"/>
    </source>
</evidence>
<feature type="binding site" evidence="6">
    <location>
        <position position="93"/>
    </location>
    <ligand>
        <name>S-adenosyl-L-methionine</name>
        <dbReference type="ChEBI" id="CHEBI:59789"/>
    </ligand>
</feature>
<dbReference type="SUPFAM" id="SSF81799">
    <property type="entry name" value="Putative methyltransferase TM0872, insert domain"/>
    <property type="match status" value="1"/>
</dbReference>
<keyword evidence="2 6" id="KW-0698">rRNA processing</keyword>
<comment type="caution">
    <text evidence="7">The sequence shown here is derived from an EMBL/GenBank/DDBJ whole genome shotgun (WGS) entry which is preliminary data.</text>
</comment>
<keyword evidence="4 6" id="KW-0808">Transferase</keyword>
<accession>A0A1F7RUW3</accession>
<keyword evidence="5 6" id="KW-0949">S-adenosyl-L-methionine</keyword>
<evidence type="ECO:0000256" key="2">
    <source>
        <dbReference type="ARBA" id="ARBA00022552"/>
    </source>
</evidence>
<feature type="binding site" evidence="6">
    <location>
        <begin position="25"/>
        <end position="27"/>
    </location>
    <ligand>
        <name>S-adenosyl-L-methionine</name>
        <dbReference type="ChEBI" id="CHEBI:59789"/>
    </ligand>
</feature>
<dbReference type="PANTHER" id="PTHR11265">
    <property type="entry name" value="S-ADENOSYL-METHYLTRANSFERASE MRAW"/>
    <property type="match status" value="1"/>
</dbReference>
<dbReference type="Proteomes" id="UP000179266">
    <property type="component" value="Unassembled WGS sequence"/>
</dbReference>
<comment type="function">
    <text evidence="6">Specifically methylates the N4 position of cytidine in position 1402 (C1402) of 16S rRNA.</text>
</comment>
<dbReference type="GO" id="GO:0005737">
    <property type="term" value="C:cytoplasm"/>
    <property type="evidence" value="ECO:0007669"/>
    <property type="project" value="UniProtKB-SubCell"/>
</dbReference>
<dbReference type="NCBIfam" id="TIGR00006">
    <property type="entry name" value="16S rRNA (cytosine(1402)-N(4))-methyltransferase RsmH"/>
    <property type="match status" value="1"/>
</dbReference>
<dbReference type="Pfam" id="PF01795">
    <property type="entry name" value="Methyltransf_5"/>
    <property type="match status" value="1"/>
</dbReference>
<evidence type="ECO:0000256" key="1">
    <source>
        <dbReference type="ARBA" id="ARBA00010396"/>
    </source>
</evidence>
<dbReference type="GO" id="GO:0070475">
    <property type="term" value="P:rRNA base methylation"/>
    <property type="evidence" value="ECO:0007669"/>
    <property type="project" value="UniProtKB-UniRule"/>
</dbReference>
<feature type="binding site" evidence="6">
    <location>
        <position position="100"/>
    </location>
    <ligand>
        <name>S-adenosyl-L-methionine</name>
        <dbReference type="ChEBI" id="CHEBI:59789"/>
    </ligand>
</feature>
<feature type="binding site" evidence="6">
    <location>
        <position position="72"/>
    </location>
    <ligand>
        <name>S-adenosyl-L-methionine</name>
        <dbReference type="ChEBI" id="CHEBI:59789"/>
    </ligand>
</feature>
<dbReference type="InterPro" id="IPR002903">
    <property type="entry name" value="RsmH"/>
</dbReference>
<name>A0A1F7RUW3_9BACT</name>
<dbReference type="HAMAP" id="MF_01007">
    <property type="entry name" value="16SrRNA_methyltr_H"/>
    <property type="match status" value="1"/>
</dbReference>
<protein>
    <recommendedName>
        <fullName evidence="6">Ribosomal RNA small subunit methyltransferase H</fullName>
        <ecNumber evidence="6">2.1.1.199</ecNumber>
    </recommendedName>
    <alternativeName>
        <fullName evidence="6">16S rRNA m(4)C1402 methyltransferase</fullName>
    </alternativeName>
    <alternativeName>
        <fullName evidence="6">rRNA (cytosine-N(4)-)-methyltransferase RsmH</fullName>
    </alternativeName>
</protein>
<dbReference type="SUPFAM" id="SSF53335">
    <property type="entry name" value="S-adenosyl-L-methionine-dependent methyltransferases"/>
    <property type="match status" value="1"/>
</dbReference>
<comment type="catalytic activity">
    <reaction evidence="6">
        <text>cytidine(1402) in 16S rRNA + S-adenosyl-L-methionine = N(4)-methylcytidine(1402) in 16S rRNA + S-adenosyl-L-homocysteine + H(+)</text>
        <dbReference type="Rhea" id="RHEA:42928"/>
        <dbReference type="Rhea" id="RHEA-COMP:10286"/>
        <dbReference type="Rhea" id="RHEA-COMP:10287"/>
        <dbReference type="ChEBI" id="CHEBI:15378"/>
        <dbReference type="ChEBI" id="CHEBI:57856"/>
        <dbReference type="ChEBI" id="CHEBI:59789"/>
        <dbReference type="ChEBI" id="CHEBI:74506"/>
        <dbReference type="ChEBI" id="CHEBI:82748"/>
        <dbReference type="EC" id="2.1.1.199"/>
    </reaction>
</comment>
<reference evidence="7 8" key="1">
    <citation type="journal article" date="2016" name="Nat. Commun.">
        <title>Thousands of microbial genomes shed light on interconnected biogeochemical processes in an aquifer system.</title>
        <authorList>
            <person name="Anantharaman K."/>
            <person name="Brown C.T."/>
            <person name="Hug L.A."/>
            <person name="Sharon I."/>
            <person name="Castelle C.J."/>
            <person name="Probst A.J."/>
            <person name="Thomas B.C."/>
            <person name="Singh A."/>
            <person name="Wilkins M.J."/>
            <person name="Karaoz U."/>
            <person name="Brodie E.L."/>
            <person name="Williams K.H."/>
            <person name="Hubbard S.S."/>
            <person name="Banfield J.F."/>
        </authorList>
    </citation>
    <scope>NUCLEOTIDE SEQUENCE [LARGE SCALE GENOMIC DNA]</scope>
</reference>
<dbReference type="Gene3D" id="1.10.150.170">
    <property type="entry name" value="Putative methyltransferase TM0872, insert domain"/>
    <property type="match status" value="1"/>
</dbReference>
<gene>
    <name evidence="6" type="primary">rsmH</name>
    <name evidence="7" type="ORF">A2161_12880</name>
</gene>
<dbReference type="Gene3D" id="3.40.50.150">
    <property type="entry name" value="Vaccinia Virus protein VP39"/>
    <property type="match status" value="1"/>
</dbReference>
<dbReference type="PIRSF" id="PIRSF004486">
    <property type="entry name" value="MraW"/>
    <property type="match status" value="1"/>
</dbReference>
<evidence type="ECO:0000256" key="3">
    <source>
        <dbReference type="ARBA" id="ARBA00022603"/>
    </source>
</evidence>
<dbReference type="InterPro" id="IPR029063">
    <property type="entry name" value="SAM-dependent_MTases_sf"/>
</dbReference>
<keyword evidence="6" id="KW-0963">Cytoplasm</keyword>
<dbReference type="EMBL" id="MGDD01000181">
    <property type="protein sequence ID" value="OGL45356.1"/>
    <property type="molecule type" value="Genomic_DNA"/>
</dbReference>
<dbReference type="PANTHER" id="PTHR11265:SF0">
    <property type="entry name" value="12S RRNA N4-METHYLCYTIDINE METHYLTRANSFERASE"/>
    <property type="match status" value="1"/>
</dbReference>
<sequence>MVDEVMGILRLEPGKRIWDATVGTGGHSEMILRRILPGGHLYCSDWDIESLEIATERLKKYGRDVDFFKADFKEIGMGTIDFPGNEIDGILIDLGLSSYQLASKDRGLSFSLDGPLDMRMDRHKTITASRIINDYDYQEIKRIFKEYGEEPRASIIARAVVTARQIKPIQTTSELRKLVVDAVGTGKMRSKIHPATLTFQALRIAVNGELEKLFEGLEGLVKLLRKGGRMVVISFHSLEDRIVKTLLRKLSSDCSCPPWFPVCRCSQKAQVIVLTSKPIQPSLAEVSRNVSSRSARLRALEKI</sequence>
<evidence type="ECO:0000313" key="8">
    <source>
        <dbReference type="Proteomes" id="UP000179266"/>
    </source>
</evidence>
<evidence type="ECO:0000313" key="7">
    <source>
        <dbReference type="EMBL" id="OGL45356.1"/>
    </source>
</evidence>
<keyword evidence="3 6" id="KW-0489">Methyltransferase</keyword>
<dbReference type="EC" id="2.1.1.199" evidence="6"/>
<feature type="binding site" evidence="6">
    <location>
        <position position="45"/>
    </location>
    <ligand>
        <name>S-adenosyl-L-methionine</name>
        <dbReference type="ChEBI" id="CHEBI:59789"/>
    </ligand>
</feature>
<dbReference type="GO" id="GO:0071424">
    <property type="term" value="F:rRNA (cytosine-N4-)-methyltransferase activity"/>
    <property type="evidence" value="ECO:0007669"/>
    <property type="project" value="UniProtKB-UniRule"/>
</dbReference>
<evidence type="ECO:0000256" key="5">
    <source>
        <dbReference type="ARBA" id="ARBA00022691"/>
    </source>
</evidence>
<evidence type="ECO:0000256" key="6">
    <source>
        <dbReference type="HAMAP-Rule" id="MF_01007"/>
    </source>
</evidence>
<dbReference type="InterPro" id="IPR023397">
    <property type="entry name" value="SAM-dep_MeTrfase_MraW_recog"/>
</dbReference>
<organism evidence="7 8">
    <name type="scientific">Candidatus Schekmanbacteria bacterium RBG_13_48_7</name>
    <dbReference type="NCBI Taxonomy" id="1817878"/>
    <lineage>
        <taxon>Bacteria</taxon>
        <taxon>Candidatus Schekmaniibacteriota</taxon>
    </lineage>
</organism>
<dbReference type="AlphaFoldDB" id="A0A1F7RUW3"/>
<comment type="subcellular location">
    <subcellularLocation>
        <location evidence="6">Cytoplasm</location>
    </subcellularLocation>
</comment>
<proteinExistence type="inferred from homology"/>